<gene>
    <name evidence="3" type="ORF">CYJ40_04235</name>
</gene>
<proteinExistence type="predicted"/>
<feature type="region of interest" description="Disordered" evidence="1">
    <location>
        <begin position="1"/>
        <end position="28"/>
    </location>
</feature>
<dbReference type="PROSITE" id="PS50995">
    <property type="entry name" value="HTH_MARR_2"/>
    <property type="match status" value="1"/>
</dbReference>
<dbReference type="Gene3D" id="1.10.10.10">
    <property type="entry name" value="Winged helix-like DNA-binding domain superfamily/Winged helix DNA-binding domain"/>
    <property type="match status" value="1"/>
</dbReference>
<dbReference type="Proteomes" id="UP000242755">
    <property type="component" value="Unassembled WGS sequence"/>
</dbReference>
<dbReference type="InterPro" id="IPR011991">
    <property type="entry name" value="ArsR-like_HTH"/>
</dbReference>
<evidence type="ECO:0000256" key="1">
    <source>
        <dbReference type="SAM" id="MobiDB-lite"/>
    </source>
</evidence>
<dbReference type="PANTHER" id="PTHR33164">
    <property type="entry name" value="TRANSCRIPTIONAL REGULATOR, MARR FAMILY"/>
    <property type="match status" value="1"/>
</dbReference>
<dbReference type="InterPro" id="IPR039422">
    <property type="entry name" value="MarR/SlyA-like"/>
</dbReference>
<dbReference type="PANTHER" id="PTHR33164:SF43">
    <property type="entry name" value="HTH-TYPE TRANSCRIPTIONAL REPRESSOR YETL"/>
    <property type="match status" value="1"/>
</dbReference>
<evidence type="ECO:0000313" key="3">
    <source>
        <dbReference type="EMBL" id="PKY70777.1"/>
    </source>
</evidence>
<sequence>MKHRVDAERMVVQEDHTADTEAGQGGPTPYDIASRIGDIRAVDKWRNMFSGSKPMQAWRLWHLFNSRVVEGCDASLKQNTRVDLVDLYILVALHDAPDQQMRMSDLAGAVGFSPPRMTYRVNKLVQRGFVTRETQTGDARSQYVRITAEGTEEMTAANELHEFQIQEIFGKVFSDEELDNLSMVAASLLTLRMP</sequence>
<feature type="compositionally biased region" description="Basic and acidic residues" evidence="1">
    <location>
        <begin position="1"/>
        <end position="19"/>
    </location>
</feature>
<dbReference type="GO" id="GO:0003700">
    <property type="term" value="F:DNA-binding transcription factor activity"/>
    <property type="evidence" value="ECO:0007669"/>
    <property type="project" value="InterPro"/>
</dbReference>
<dbReference type="AlphaFoldDB" id="A0A2I1II20"/>
<organism evidence="3 4">
    <name type="scientific">Brevibacterium ravenspurgense</name>
    <dbReference type="NCBI Taxonomy" id="479117"/>
    <lineage>
        <taxon>Bacteria</taxon>
        <taxon>Bacillati</taxon>
        <taxon>Actinomycetota</taxon>
        <taxon>Actinomycetes</taxon>
        <taxon>Micrococcales</taxon>
        <taxon>Brevibacteriaceae</taxon>
        <taxon>Brevibacterium</taxon>
    </lineage>
</organism>
<dbReference type="SMART" id="SM00347">
    <property type="entry name" value="HTH_MARR"/>
    <property type="match status" value="1"/>
</dbReference>
<dbReference type="GO" id="GO:0006950">
    <property type="term" value="P:response to stress"/>
    <property type="evidence" value="ECO:0007669"/>
    <property type="project" value="TreeGrafter"/>
</dbReference>
<name>A0A2I1II20_9MICO</name>
<protein>
    <recommendedName>
        <fullName evidence="2">HTH marR-type domain-containing protein</fullName>
    </recommendedName>
</protein>
<dbReference type="InterPro" id="IPR036390">
    <property type="entry name" value="WH_DNA-bd_sf"/>
</dbReference>
<accession>A0A2I1II20</accession>
<dbReference type="STRING" id="1176165.GCA_001584405_01361"/>
<dbReference type="EMBL" id="PKGO01000003">
    <property type="protein sequence ID" value="PKY70777.1"/>
    <property type="molecule type" value="Genomic_DNA"/>
</dbReference>
<dbReference type="InterPro" id="IPR036388">
    <property type="entry name" value="WH-like_DNA-bd_sf"/>
</dbReference>
<evidence type="ECO:0000259" key="2">
    <source>
        <dbReference type="PROSITE" id="PS50995"/>
    </source>
</evidence>
<reference evidence="3 4" key="1">
    <citation type="submission" date="2017-12" db="EMBL/GenBank/DDBJ databases">
        <title>Phylogenetic diversity of female urinary microbiome.</title>
        <authorList>
            <person name="Thomas-White K."/>
            <person name="Wolfe A.J."/>
        </authorList>
    </citation>
    <scope>NUCLEOTIDE SEQUENCE [LARGE SCALE GENOMIC DNA]</scope>
    <source>
        <strain evidence="3 4">UMB0426</strain>
    </source>
</reference>
<feature type="domain" description="HTH marR-type" evidence="2">
    <location>
        <begin position="41"/>
        <end position="190"/>
    </location>
</feature>
<dbReference type="Pfam" id="PF12802">
    <property type="entry name" value="MarR_2"/>
    <property type="match status" value="1"/>
</dbReference>
<dbReference type="InterPro" id="IPR000835">
    <property type="entry name" value="HTH_MarR-typ"/>
</dbReference>
<dbReference type="CDD" id="cd00090">
    <property type="entry name" value="HTH_ARSR"/>
    <property type="match status" value="1"/>
</dbReference>
<comment type="caution">
    <text evidence="3">The sequence shown here is derived from an EMBL/GenBank/DDBJ whole genome shotgun (WGS) entry which is preliminary data.</text>
</comment>
<dbReference type="RefSeq" id="WP_101672155.1">
    <property type="nucleotide sequence ID" value="NZ_PKGO01000003.1"/>
</dbReference>
<evidence type="ECO:0000313" key="4">
    <source>
        <dbReference type="Proteomes" id="UP000242755"/>
    </source>
</evidence>
<dbReference type="SUPFAM" id="SSF46785">
    <property type="entry name" value="Winged helix' DNA-binding domain"/>
    <property type="match status" value="1"/>
</dbReference>